<sequence>MSDEELLDFCTGTLQVLHLGMSEVYVEKLKMNHGEENSESQHLTPAILDRKNRIRHALIIYLAIAVSKLPARSQFWQKQQKPWLQTSSDIFKRNLQNLEAFDEEILNKTHNLQDLFWKEFLFLDAIEKGKRGLRFWEWDEPGPDDHRLSRKATQNVLKWPLSVRSELLRAVEECEYLLKPMLRKIKDKVKSVDGTIIQNTLAQEDQSQASASIQDISEAVEATEKHEQAVQQELREILRKRPRFEEIDSESRSAGEILSRAKTIIDDTLQKLVTLYVEISHFIQIRGIIEIQRRADLLPSLNSADEEFSQRIFADIREDFFSYLKALRRSSSFPEHDALTPEETILQQRLKKKVDSIIKLTQKEKYKWLRIFLGHWIIKGAVEQGIKYPVLHDLVKEFFDFFDIINELGEMIHVRP</sequence>
<dbReference type="AlphaFoldDB" id="A0A2J6S502"/>
<organism evidence="1 2">
    <name type="scientific">Hyaloscypha variabilis (strain UAMH 11265 / GT02V1 / F)</name>
    <name type="common">Meliniomyces variabilis</name>
    <dbReference type="NCBI Taxonomy" id="1149755"/>
    <lineage>
        <taxon>Eukaryota</taxon>
        <taxon>Fungi</taxon>
        <taxon>Dikarya</taxon>
        <taxon>Ascomycota</taxon>
        <taxon>Pezizomycotina</taxon>
        <taxon>Leotiomycetes</taxon>
        <taxon>Helotiales</taxon>
        <taxon>Hyaloscyphaceae</taxon>
        <taxon>Hyaloscypha</taxon>
        <taxon>Hyaloscypha variabilis</taxon>
    </lineage>
</organism>
<name>A0A2J6S502_HYAVF</name>
<evidence type="ECO:0000313" key="2">
    <source>
        <dbReference type="Proteomes" id="UP000235786"/>
    </source>
</evidence>
<accession>A0A2J6S502</accession>
<proteinExistence type="predicted"/>
<protein>
    <submittedName>
        <fullName evidence="1">Uncharacterized protein</fullName>
    </submittedName>
</protein>
<keyword evidence="2" id="KW-1185">Reference proteome</keyword>
<dbReference type="Proteomes" id="UP000235786">
    <property type="component" value="Unassembled WGS sequence"/>
</dbReference>
<evidence type="ECO:0000313" key="1">
    <source>
        <dbReference type="EMBL" id="PMD45846.1"/>
    </source>
</evidence>
<dbReference type="EMBL" id="KZ613940">
    <property type="protein sequence ID" value="PMD45846.1"/>
    <property type="molecule type" value="Genomic_DNA"/>
</dbReference>
<gene>
    <name evidence="1" type="ORF">L207DRAFT_508600</name>
</gene>
<reference evidence="1 2" key="1">
    <citation type="submission" date="2016-04" db="EMBL/GenBank/DDBJ databases">
        <title>A degradative enzymes factory behind the ericoid mycorrhizal symbiosis.</title>
        <authorList>
            <consortium name="DOE Joint Genome Institute"/>
            <person name="Martino E."/>
            <person name="Morin E."/>
            <person name="Grelet G."/>
            <person name="Kuo A."/>
            <person name="Kohler A."/>
            <person name="Daghino S."/>
            <person name="Barry K."/>
            <person name="Choi C."/>
            <person name="Cichocki N."/>
            <person name="Clum A."/>
            <person name="Copeland A."/>
            <person name="Hainaut M."/>
            <person name="Haridas S."/>
            <person name="Labutti K."/>
            <person name="Lindquist E."/>
            <person name="Lipzen A."/>
            <person name="Khouja H.-R."/>
            <person name="Murat C."/>
            <person name="Ohm R."/>
            <person name="Olson A."/>
            <person name="Spatafora J."/>
            <person name="Veneault-Fourrey C."/>
            <person name="Henrissat B."/>
            <person name="Grigoriev I."/>
            <person name="Martin F."/>
            <person name="Perotto S."/>
        </authorList>
    </citation>
    <scope>NUCLEOTIDE SEQUENCE [LARGE SCALE GENOMIC DNA]</scope>
    <source>
        <strain evidence="1 2">F</strain>
    </source>
</reference>